<proteinExistence type="predicted"/>
<keyword evidence="1" id="KW-0808">Transferase</keyword>
<comment type="caution">
    <text evidence="1">The sequence shown here is derived from an EMBL/GenBank/DDBJ whole genome shotgun (WGS) entry which is preliminary data.</text>
</comment>
<keyword evidence="1" id="KW-0418">Kinase</keyword>
<dbReference type="Proteomes" id="UP001152531">
    <property type="component" value="Unassembled WGS sequence"/>
</dbReference>
<protein>
    <submittedName>
        <fullName evidence="1">[Pyruvate dehydrogenase (Acetyl-transferring)] kinase 1, mitochondrial</fullName>
    </submittedName>
</protein>
<organism evidence="1 2">
    <name type="scientific">[Candida] jaroonii</name>
    <dbReference type="NCBI Taxonomy" id="467808"/>
    <lineage>
        <taxon>Eukaryota</taxon>
        <taxon>Fungi</taxon>
        <taxon>Dikarya</taxon>
        <taxon>Ascomycota</taxon>
        <taxon>Saccharomycotina</taxon>
        <taxon>Pichiomycetes</taxon>
        <taxon>Debaryomycetaceae</taxon>
        <taxon>Yamadazyma</taxon>
    </lineage>
</organism>
<evidence type="ECO:0000313" key="1">
    <source>
        <dbReference type="EMBL" id="CAH6721967.1"/>
    </source>
</evidence>
<accession>A0ACA9YA98</accession>
<sequence length="429" mass="49547">MIRLRISRTIHFTVRGASIGHVRHYSNKLQQEAFLREYKIRSSLERHIYYYASKPLSKFSIQRLYDQSQKLSPTFILQNASETIEYLLAYNARRLKEFRNLPYLVVLNPSISESYNSYLQTMSSLITASLNTPTTLKENSEFAEKVLTEFIDIHSDTLPSLSKGFNEVINFLPYTKIKEFLDAHLRERISMRLIAHQHIQLTKALDTKDYEKGGKYNGVIKLLDINEVIKNNAEMVNGIFLMKYDQSVPIEIDNNLYSKNYWSRSEPDLDPNFKADHVKFPYIEYHLDYILMELLKNSFRAHIENKVEDPVKITIAVSQNPSFLEMRIRDKGKGISPTTLKHMFDYSFTTFESVEGEAYKTINVPPGMGNAVAGMGYGLPLSKSYIEIFNDTIPQQLDEDFDDKKVKGSLSVQTYHGWGTDVYLKTVGS</sequence>
<name>A0ACA9YA98_9ASCO</name>
<reference evidence="1" key="1">
    <citation type="submission" date="2022-06" db="EMBL/GenBank/DDBJ databases">
        <authorList>
            <person name="Legras J.-L."/>
            <person name="Devillers H."/>
            <person name="Grondin C."/>
        </authorList>
    </citation>
    <scope>NUCLEOTIDE SEQUENCE</scope>
    <source>
        <strain evidence="1">CLIB 1444</strain>
    </source>
</reference>
<dbReference type="EMBL" id="CALSDN010000007">
    <property type="protein sequence ID" value="CAH6721967.1"/>
    <property type="molecule type" value="Genomic_DNA"/>
</dbReference>
<evidence type="ECO:0000313" key="2">
    <source>
        <dbReference type="Proteomes" id="UP001152531"/>
    </source>
</evidence>
<gene>
    <name evidence="1" type="ORF">CLIB1444_07S06502</name>
</gene>
<keyword evidence="2" id="KW-1185">Reference proteome</keyword>